<feature type="domain" description="Nucleoplasmin-like" evidence="2">
    <location>
        <begin position="4"/>
        <end position="93"/>
    </location>
</feature>
<feature type="region of interest" description="Disordered" evidence="1">
    <location>
        <begin position="98"/>
        <end position="171"/>
    </location>
</feature>
<dbReference type="AlphaFoldDB" id="A0A1X0NR92"/>
<feature type="non-terminal residue" evidence="3">
    <location>
        <position position="171"/>
    </location>
</feature>
<feature type="compositionally biased region" description="Acidic residues" evidence="1">
    <location>
        <begin position="109"/>
        <end position="123"/>
    </location>
</feature>
<dbReference type="Gene3D" id="2.60.120.340">
    <property type="entry name" value="Nucleoplasmin core domain"/>
    <property type="match status" value="1"/>
</dbReference>
<evidence type="ECO:0000259" key="2">
    <source>
        <dbReference type="Pfam" id="PF17800"/>
    </source>
</evidence>
<dbReference type="Pfam" id="PF17800">
    <property type="entry name" value="NPL"/>
    <property type="match status" value="1"/>
</dbReference>
<dbReference type="OrthoDB" id="1902587at2759"/>
<dbReference type="GeneID" id="39987883"/>
<accession>A0A1X0NR92</accession>
<dbReference type="EMBL" id="NBCO01000027">
    <property type="protein sequence ID" value="ORC86620.1"/>
    <property type="molecule type" value="Genomic_DNA"/>
</dbReference>
<keyword evidence="4" id="KW-1185">Reference proteome</keyword>
<protein>
    <submittedName>
        <fullName evidence="3">Nucleolar RNA-binding protein</fullName>
    </submittedName>
</protein>
<proteinExistence type="predicted"/>
<dbReference type="VEuPathDB" id="TriTrypDB:TM35_000272100"/>
<organism evidence="3 4">
    <name type="scientific">Trypanosoma theileri</name>
    <dbReference type="NCBI Taxonomy" id="67003"/>
    <lineage>
        <taxon>Eukaryota</taxon>
        <taxon>Discoba</taxon>
        <taxon>Euglenozoa</taxon>
        <taxon>Kinetoplastea</taxon>
        <taxon>Metakinetoplastina</taxon>
        <taxon>Trypanosomatida</taxon>
        <taxon>Trypanosomatidae</taxon>
        <taxon>Trypanosoma</taxon>
    </lineage>
</organism>
<sequence length="171" mass="18323">MEGFYGVEVSAGQQVKPKIPEEHALRLTQIALPANASAAVSLIVSFQGKQFTIATLDPKKNVFQMSTDLVLTQGQPLTLSATGAGCVHVTGYVQPVGNDLDSLGSHDFADDEEDDDDDEEELEAVPAKKMNGAVAPASDDDDDDEEDDEDDEEAMSGDDDDEEGDDEDDEE</sequence>
<dbReference type="FunFam" id="2.60.120.340:FF:000009">
    <property type="entry name" value="Nucleolar RNA-binding protein, truncated"/>
    <property type="match status" value="1"/>
</dbReference>
<dbReference type="InterPro" id="IPR041232">
    <property type="entry name" value="NPL"/>
</dbReference>
<dbReference type="Proteomes" id="UP000192257">
    <property type="component" value="Unassembled WGS sequence"/>
</dbReference>
<comment type="caution">
    <text evidence="3">The sequence shown here is derived from an EMBL/GenBank/DDBJ whole genome shotgun (WGS) entry which is preliminary data.</text>
</comment>
<evidence type="ECO:0000256" key="1">
    <source>
        <dbReference type="SAM" id="MobiDB-lite"/>
    </source>
</evidence>
<evidence type="ECO:0000313" key="4">
    <source>
        <dbReference type="Proteomes" id="UP000192257"/>
    </source>
</evidence>
<gene>
    <name evidence="3" type="ORF">TM35_000272100</name>
</gene>
<reference evidence="3 4" key="1">
    <citation type="submission" date="2017-03" db="EMBL/GenBank/DDBJ databases">
        <title>An alternative strategy for trypanosome survival in the mammalian bloodstream revealed through genome and transcriptome analysis of the ubiquitous bovine parasite Trypanosoma (Megatrypanum) theileri.</title>
        <authorList>
            <person name="Kelly S."/>
            <person name="Ivens A."/>
            <person name="Mott A."/>
            <person name="O'Neill E."/>
            <person name="Emms D."/>
            <person name="Macleod O."/>
            <person name="Voorheis P."/>
            <person name="Matthews J."/>
            <person name="Matthews K."/>
            <person name="Carrington M."/>
        </authorList>
    </citation>
    <scope>NUCLEOTIDE SEQUENCE [LARGE SCALE GENOMIC DNA]</scope>
    <source>
        <strain evidence="3">Edinburgh</strain>
    </source>
</reference>
<feature type="compositionally biased region" description="Acidic residues" evidence="1">
    <location>
        <begin position="138"/>
        <end position="171"/>
    </location>
</feature>
<evidence type="ECO:0000313" key="3">
    <source>
        <dbReference type="EMBL" id="ORC86620.1"/>
    </source>
</evidence>
<dbReference type="STRING" id="67003.A0A1X0NR92"/>
<dbReference type="RefSeq" id="XP_028880686.1">
    <property type="nucleotide sequence ID" value="XM_029028103.1"/>
</dbReference>
<name>A0A1X0NR92_9TRYP</name>